<evidence type="ECO:0000313" key="3">
    <source>
        <dbReference type="Proteomes" id="UP000246661"/>
    </source>
</evidence>
<feature type="region of interest" description="Disordered" evidence="1">
    <location>
        <begin position="39"/>
        <end position="118"/>
    </location>
</feature>
<dbReference type="AlphaFoldDB" id="A0A317QGX3"/>
<dbReference type="PROSITE" id="PS51257">
    <property type="entry name" value="PROKAR_LIPOPROTEIN"/>
    <property type="match status" value="1"/>
</dbReference>
<dbReference type="Proteomes" id="UP000246661">
    <property type="component" value="Unassembled WGS sequence"/>
</dbReference>
<feature type="compositionally biased region" description="Gly residues" evidence="1">
    <location>
        <begin position="89"/>
        <end position="102"/>
    </location>
</feature>
<feature type="compositionally biased region" description="Low complexity" evidence="1">
    <location>
        <begin position="39"/>
        <end position="58"/>
    </location>
</feature>
<comment type="caution">
    <text evidence="2">The sequence shown here is derived from an EMBL/GenBank/DDBJ whole genome shotgun (WGS) entry which is preliminary data.</text>
</comment>
<reference evidence="3" key="1">
    <citation type="submission" date="2018-05" db="EMBL/GenBank/DDBJ databases">
        <authorList>
            <person name="Klenk H.-P."/>
            <person name="Huntemann M."/>
            <person name="Clum A."/>
            <person name="Pillay M."/>
            <person name="Palaniappan K."/>
            <person name="Varghese N."/>
            <person name="Mikhailova N."/>
            <person name="Stamatis D."/>
            <person name="Reddy T."/>
            <person name="Daum C."/>
            <person name="Shapiro N."/>
            <person name="Ivanova N."/>
            <person name="Kyrpides N."/>
            <person name="Woyke T."/>
        </authorList>
    </citation>
    <scope>NUCLEOTIDE SEQUENCE [LARGE SCALE GENOMIC DNA]</scope>
    <source>
        <strain evidence="3">DSM 45417</strain>
    </source>
</reference>
<organism evidence="2 3">
    <name type="scientific">Geodermatophilus normandii</name>
    <dbReference type="NCBI Taxonomy" id="1137989"/>
    <lineage>
        <taxon>Bacteria</taxon>
        <taxon>Bacillati</taxon>
        <taxon>Actinomycetota</taxon>
        <taxon>Actinomycetes</taxon>
        <taxon>Geodermatophilales</taxon>
        <taxon>Geodermatophilaceae</taxon>
        <taxon>Geodermatophilus</taxon>
    </lineage>
</organism>
<accession>A0A317QGX3</accession>
<proteinExistence type="predicted"/>
<protein>
    <submittedName>
        <fullName evidence="2">Uncharacterized protein</fullName>
    </submittedName>
</protein>
<feature type="compositionally biased region" description="Polar residues" evidence="1">
    <location>
        <begin position="107"/>
        <end position="118"/>
    </location>
</feature>
<sequence>MSRSSGRSWRPFVLTLGLVLLAGACLLVYALRAPDGTDAAGAPAAGSGAAGATATDPPYDGSADSGGVAAPVTATSTAATSTPAAGAPDDGGAGAPGGGDAGASGPRSVTVSTTYSGWDESSSSVVTGGFIDGLIEPGGTCTLTLSRGGVVVAGTSESVADVRTTSCGQVSIPGGDLAAGNWSAVLSYRSGTAEGASPEFTVVVP</sequence>
<dbReference type="EMBL" id="QGTX01000001">
    <property type="protein sequence ID" value="PWW22928.1"/>
    <property type="molecule type" value="Genomic_DNA"/>
</dbReference>
<dbReference type="OrthoDB" id="4981587at2"/>
<feature type="compositionally biased region" description="Low complexity" evidence="1">
    <location>
        <begin position="66"/>
        <end position="88"/>
    </location>
</feature>
<evidence type="ECO:0000313" key="2">
    <source>
        <dbReference type="EMBL" id="PWW22928.1"/>
    </source>
</evidence>
<name>A0A317QGX3_9ACTN</name>
<evidence type="ECO:0000256" key="1">
    <source>
        <dbReference type="SAM" id="MobiDB-lite"/>
    </source>
</evidence>
<gene>
    <name evidence="2" type="ORF">JD79_02091</name>
</gene>
<keyword evidence="3" id="KW-1185">Reference proteome</keyword>
<dbReference type="RefSeq" id="WP_146220420.1">
    <property type="nucleotide sequence ID" value="NZ_QGTX01000001.1"/>
</dbReference>